<evidence type="ECO:0000313" key="3">
    <source>
        <dbReference type="EMBL" id="AYN40383.1"/>
    </source>
</evidence>
<evidence type="ECO:0000256" key="1">
    <source>
        <dbReference type="SAM" id="MobiDB-lite"/>
    </source>
</evidence>
<feature type="region of interest" description="Disordered" evidence="1">
    <location>
        <begin position="42"/>
        <end position="236"/>
    </location>
</feature>
<dbReference type="AlphaFoldDB" id="A0A3G2JDG9"/>
<dbReference type="EMBL" id="CP033073">
    <property type="protein sequence ID" value="AYN40383.1"/>
    <property type="molecule type" value="Genomic_DNA"/>
</dbReference>
<protein>
    <submittedName>
        <fullName evidence="3">Uncharacterized protein</fullName>
    </submittedName>
</protein>
<evidence type="ECO:0000256" key="2">
    <source>
        <dbReference type="SAM" id="Phobius"/>
    </source>
</evidence>
<dbReference type="Proteomes" id="UP000268329">
    <property type="component" value="Chromosome"/>
</dbReference>
<feature type="compositionally biased region" description="Low complexity" evidence="1">
    <location>
        <begin position="123"/>
        <end position="146"/>
    </location>
</feature>
<organism evidence="3 4">
    <name type="scientific">Streptomyces dangxiongensis</name>
    <dbReference type="NCBI Taxonomy" id="1442032"/>
    <lineage>
        <taxon>Bacteria</taxon>
        <taxon>Bacillati</taxon>
        <taxon>Actinomycetota</taxon>
        <taxon>Actinomycetes</taxon>
        <taxon>Kitasatosporales</taxon>
        <taxon>Streptomycetaceae</taxon>
        <taxon>Streptomyces</taxon>
    </lineage>
</organism>
<feature type="compositionally biased region" description="Basic and acidic residues" evidence="1">
    <location>
        <begin position="42"/>
        <end position="60"/>
    </location>
</feature>
<feature type="transmembrane region" description="Helical" evidence="2">
    <location>
        <begin position="240"/>
        <end position="261"/>
    </location>
</feature>
<accession>A0A3G2JDG9</accession>
<keyword evidence="2" id="KW-0812">Transmembrane</keyword>
<keyword evidence="2" id="KW-1133">Transmembrane helix</keyword>
<reference evidence="3 4" key="1">
    <citation type="submission" date="2018-10" db="EMBL/GenBank/DDBJ databases">
        <title>The genome of Streptomyces dangxiongensis Z022.</title>
        <authorList>
            <person name="Zhang B."/>
        </authorList>
    </citation>
    <scope>NUCLEOTIDE SEQUENCE [LARGE SCALE GENOMIC DNA]</scope>
    <source>
        <strain evidence="3 4">Z022</strain>
    </source>
</reference>
<feature type="compositionally biased region" description="Basic and acidic residues" evidence="1">
    <location>
        <begin position="112"/>
        <end position="121"/>
    </location>
</feature>
<gene>
    <name evidence="3" type="ORF">D9753_17380</name>
</gene>
<keyword evidence="2" id="KW-0472">Membrane</keyword>
<dbReference type="RefSeq" id="WP_121787837.1">
    <property type="nucleotide sequence ID" value="NZ_CP033073.1"/>
</dbReference>
<dbReference type="OrthoDB" id="4339007at2"/>
<sequence length="266" mass="27112">MTPCLRLALRCVRLLLLLLTAAALPAYGVTVAVVYGAPPAHGAERDPVHPSAPGHREQREPALPGAVPPGPGRPGRNEPDGGGPGHDRPGSDRPEHGLPGTAALSTLGPVHGVREQDRPADDPPAAAVPMPSDSASASVRPSVSARLTAEPSRAGSRAGEGRIRPGRPDGPAAEVEGDEDPDTEAAQAQEPETADVPRGTQAASPPPEEAGLDPARPPLRPAAQQAVQQGEGPTEPVLQILPLGTGLVLIGLGLALALLGLRLRRT</sequence>
<name>A0A3G2JDG9_9ACTN</name>
<keyword evidence="4" id="KW-1185">Reference proteome</keyword>
<dbReference type="KEGG" id="sdd:D9753_17380"/>
<proteinExistence type="predicted"/>
<feature type="compositionally biased region" description="Basic and acidic residues" evidence="1">
    <location>
        <begin position="75"/>
        <end position="96"/>
    </location>
</feature>
<evidence type="ECO:0000313" key="4">
    <source>
        <dbReference type="Proteomes" id="UP000268329"/>
    </source>
</evidence>